<dbReference type="GeneID" id="113071300"/>
<dbReference type="InterPro" id="IPR035979">
    <property type="entry name" value="RBD_domain_sf"/>
</dbReference>
<dbReference type="GO" id="GO:0003723">
    <property type="term" value="F:RNA binding"/>
    <property type="evidence" value="ECO:0007669"/>
    <property type="project" value="UniProtKB-KW"/>
</dbReference>
<dbReference type="AlphaFoldDB" id="A0A6P6MUV0"/>
<protein>
    <submittedName>
        <fullName evidence="5">La-related protein 7-like</fullName>
    </submittedName>
</protein>
<organism evidence="4 5">
    <name type="scientific">Carassius auratus</name>
    <name type="common">Goldfish</name>
    <dbReference type="NCBI Taxonomy" id="7957"/>
    <lineage>
        <taxon>Eukaryota</taxon>
        <taxon>Metazoa</taxon>
        <taxon>Chordata</taxon>
        <taxon>Craniata</taxon>
        <taxon>Vertebrata</taxon>
        <taxon>Euteleostomi</taxon>
        <taxon>Actinopterygii</taxon>
        <taxon>Neopterygii</taxon>
        <taxon>Teleostei</taxon>
        <taxon>Ostariophysi</taxon>
        <taxon>Cypriniformes</taxon>
        <taxon>Cyprinidae</taxon>
        <taxon>Cyprininae</taxon>
        <taxon>Carassius</taxon>
    </lineage>
</organism>
<keyword evidence="1 2" id="KW-0694">RNA-binding</keyword>
<dbReference type="InterPro" id="IPR034910">
    <property type="entry name" value="LARP7_RRM2"/>
</dbReference>
<evidence type="ECO:0000313" key="5">
    <source>
        <dbReference type="RefSeq" id="XP_026100455.1"/>
    </source>
</evidence>
<accession>A0A6P6MUV0</accession>
<dbReference type="InterPro" id="IPR012677">
    <property type="entry name" value="Nucleotide-bd_a/b_plait_sf"/>
</dbReference>
<dbReference type="CDD" id="cd12542">
    <property type="entry name" value="RRM2_LARP7"/>
    <property type="match status" value="1"/>
</dbReference>
<gene>
    <name evidence="5" type="primary">LOC113071300</name>
</gene>
<dbReference type="RefSeq" id="XP_026100455.1">
    <property type="nucleotide sequence ID" value="XM_026244670.1"/>
</dbReference>
<evidence type="ECO:0000256" key="2">
    <source>
        <dbReference type="PROSITE-ProRule" id="PRU01288"/>
    </source>
</evidence>
<dbReference type="Gene3D" id="3.30.70.330">
    <property type="match status" value="1"/>
</dbReference>
<evidence type="ECO:0000313" key="4">
    <source>
        <dbReference type="Proteomes" id="UP000515129"/>
    </source>
</evidence>
<dbReference type="Proteomes" id="UP000515129">
    <property type="component" value="Unplaced"/>
</dbReference>
<dbReference type="GO" id="GO:1990904">
    <property type="term" value="C:ribonucleoprotein complex"/>
    <property type="evidence" value="ECO:0007669"/>
    <property type="project" value="UniProtKB-UniRule"/>
</dbReference>
<name>A0A6P6MUV0_CARAU</name>
<dbReference type="OrthoDB" id="439993at2759"/>
<dbReference type="KEGG" id="caua:113071300"/>
<proteinExistence type="predicted"/>
<dbReference type="InterPro" id="IPR014886">
    <property type="entry name" value="La_xRRM"/>
</dbReference>
<reference evidence="5" key="1">
    <citation type="submission" date="2025-08" db="UniProtKB">
        <authorList>
            <consortium name="RefSeq"/>
        </authorList>
    </citation>
    <scope>IDENTIFICATION</scope>
    <source>
        <strain evidence="5">Wakin</strain>
        <tissue evidence="5">Muscle</tissue>
    </source>
</reference>
<dbReference type="SUPFAM" id="SSF54928">
    <property type="entry name" value="RNA-binding domain, RBD"/>
    <property type="match status" value="1"/>
</dbReference>
<dbReference type="PROSITE" id="PS51939">
    <property type="entry name" value="XRRM"/>
    <property type="match status" value="1"/>
</dbReference>
<keyword evidence="4" id="KW-1185">Reference proteome</keyword>
<evidence type="ECO:0000259" key="3">
    <source>
        <dbReference type="PROSITE" id="PS51939"/>
    </source>
</evidence>
<dbReference type="Pfam" id="PF08777">
    <property type="entry name" value="RRM_3"/>
    <property type="match status" value="1"/>
</dbReference>
<evidence type="ECO:0000256" key="1">
    <source>
        <dbReference type="ARBA" id="ARBA00022884"/>
    </source>
</evidence>
<feature type="domain" description="XRRM" evidence="3">
    <location>
        <begin position="116"/>
        <end position="229"/>
    </location>
</feature>
<sequence>MFFYRIDLSTERKYEEQLDSEKKDSSVLKAKRKRKKKLKERLKVGEDVIPLRVLSKKEWLNLKQEYMTLQKHCMAHLKQSVTQINKKSVKYDTMHTKESENTSKDTVKKEHSSGPEFVSGVIVKISYNQPLPSKRCIKDSLSEMSAVAYVDILDGDKEGYIRFKSPEDAQTVITARSEFQKKYNWNLELLSGDHEQRYWQKILVDRQAKLNGPREKKRGTEKLISKAEKIIIARATEASKHIRFDD</sequence>